<dbReference type="Pfam" id="PF20437">
    <property type="entry name" value="LonC_helical"/>
    <property type="match status" value="1"/>
</dbReference>
<dbReference type="PANTHER" id="PTHR10046">
    <property type="entry name" value="ATP DEPENDENT LON PROTEASE FAMILY MEMBER"/>
    <property type="match status" value="1"/>
</dbReference>
<dbReference type="AlphaFoldDB" id="A4BTM9"/>
<dbReference type="InterPro" id="IPR014721">
    <property type="entry name" value="Ribsml_uS5_D2-typ_fold_subgr"/>
</dbReference>
<dbReference type="OrthoDB" id="9758568at2"/>
<gene>
    <name evidence="6" type="ORF">NB231_00330</name>
</gene>
<keyword evidence="1 2" id="KW-0645">Protease</keyword>
<dbReference type="InterPro" id="IPR041699">
    <property type="entry name" value="AAA_32"/>
</dbReference>
<feature type="region of interest" description="Disordered" evidence="4">
    <location>
        <begin position="784"/>
        <end position="803"/>
    </location>
</feature>
<dbReference type="Gene3D" id="3.30.230.10">
    <property type="match status" value="1"/>
</dbReference>
<dbReference type="PRINTS" id="PR00830">
    <property type="entry name" value="ENDOLAPTASE"/>
</dbReference>
<dbReference type="GO" id="GO:0006508">
    <property type="term" value="P:proteolysis"/>
    <property type="evidence" value="ECO:0007669"/>
    <property type="project" value="UniProtKB-KW"/>
</dbReference>
<dbReference type="InterPro" id="IPR027417">
    <property type="entry name" value="P-loop_NTPase"/>
</dbReference>
<evidence type="ECO:0000259" key="5">
    <source>
        <dbReference type="PROSITE" id="PS51786"/>
    </source>
</evidence>
<organism evidence="6 7">
    <name type="scientific">Nitrococcus mobilis Nb-231</name>
    <dbReference type="NCBI Taxonomy" id="314278"/>
    <lineage>
        <taxon>Bacteria</taxon>
        <taxon>Pseudomonadati</taxon>
        <taxon>Pseudomonadota</taxon>
        <taxon>Gammaproteobacteria</taxon>
        <taxon>Chromatiales</taxon>
        <taxon>Ectothiorhodospiraceae</taxon>
        <taxon>Nitrococcus</taxon>
    </lineage>
</organism>
<dbReference type="PROSITE" id="PS51786">
    <property type="entry name" value="LON_PROTEOLYTIC"/>
    <property type="match status" value="1"/>
</dbReference>
<dbReference type="Gene3D" id="1.10.8.60">
    <property type="match status" value="1"/>
</dbReference>
<evidence type="ECO:0000313" key="6">
    <source>
        <dbReference type="EMBL" id="EAR20985.1"/>
    </source>
</evidence>
<dbReference type="Proteomes" id="UP000003374">
    <property type="component" value="Unassembled WGS sequence"/>
</dbReference>
<evidence type="ECO:0000256" key="4">
    <source>
        <dbReference type="SAM" id="MobiDB-lite"/>
    </source>
</evidence>
<keyword evidence="3" id="KW-0175">Coiled coil</keyword>
<evidence type="ECO:0000313" key="7">
    <source>
        <dbReference type="Proteomes" id="UP000003374"/>
    </source>
</evidence>
<dbReference type="HOGENOM" id="CLU_014785_0_1_6"/>
<feature type="active site" evidence="2">
    <location>
        <position position="690"/>
    </location>
</feature>
<dbReference type="GO" id="GO:0004252">
    <property type="term" value="F:serine-type endopeptidase activity"/>
    <property type="evidence" value="ECO:0007669"/>
    <property type="project" value="UniProtKB-UniRule"/>
</dbReference>
<dbReference type="Gene3D" id="3.40.50.300">
    <property type="entry name" value="P-loop containing nucleotide triphosphate hydrolases"/>
    <property type="match status" value="2"/>
</dbReference>
<dbReference type="Pfam" id="PF05362">
    <property type="entry name" value="Lon_C"/>
    <property type="match status" value="1"/>
</dbReference>
<dbReference type="Pfam" id="PF13654">
    <property type="entry name" value="AAA_32"/>
    <property type="match status" value="1"/>
</dbReference>
<dbReference type="InterPro" id="IPR008269">
    <property type="entry name" value="Lon_proteolytic"/>
</dbReference>
<comment type="caution">
    <text evidence="6">The sequence shown here is derived from an EMBL/GenBank/DDBJ whole genome shotgun (WGS) entry which is preliminary data.</text>
</comment>
<dbReference type="RefSeq" id="WP_004998641.1">
    <property type="nucleotide sequence ID" value="NZ_CH672427.1"/>
</dbReference>
<sequence length="803" mass="90684">MVIPKPLNPEELYRRCDPKSFDFETTADLGPFNEIFGQNRALETLKFGTGINSEGYNLFVLGPPGIGKHEVVEKFLRARAADEPTPPDWVYINNFVNPHKPRLIELSAGRGKRFRDDLEQLVQELRSAIPAIFESEEYQSRLHDLQQEFGQRQQEAFHEIQEEADKHDIALTQSQSGFTFAPKRDGEVLRLESYRALPEEERQAFERTIERLQERLQQVIQQMPRWRKETQNRINELNEEMALFAVGHLLDEFRADYQDCPRILEHVDAIQKDVIENVGAFVGQEDHNRAAEQLLNRYLANVLIDNARQQGAPVVYDDMPTHQHLIGRIEHHVQQGALLTDFRLIRPGVLHQANGGYLIVDVRKLLMQPFAWESLKRALYSNQIKTESLEQLYSLMSTVSLEPEPVPLNLKVVLLGERLLYYLLSAFDPDFLELFKVQADFEEDVARTTESTEHYTRLIGTMAQQEGLLALDAGGVARVIEHGSRLADDSERLTTHNRAIIDLLREAHYWASSADSDRISSQHVQQAIDHQIYRASRVRESMERAIHRGTIIIDTQGEAVGRVNGLSVIQLGNYAFGRPTRITATARLGRGNMVDIEREAKLGGNIHSKGVMILSNFLASRYARNRPLSLSASLAFEQSYGLVDGDSASVAEFCALISVLADVPLKQALAVTGSLNQHGQVQAVGGVNEKIEGFFDICKKQRLDGAHGVLLPAANIPHLMLRHDVVEAVREGHFHVYPVSTVDEALALMTGMEAGERGSDGEYPADSVNHRVEQRLQELAELARRVHGNNEERVEQRKTNGDE</sequence>
<dbReference type="Pfam" id="PF20436">
    <property type="entry name" value="LonB_AAA-LID"/>
    <property type="match status" value="1"/>
</dbReference>
<name>A4BTM9_9GAMM</name>
<dbReference type="GO" id="GO:0030163">
    <property type="term" value="P:protein catabolic process"/>
    <property type="evidence" value="ECO:0007669"/>
    <property type="project" value="InterPro"/>
</dbReference>
<dbReference type="SUPFAM" id="SSF52540">
    <property type="entry name" value="P-loop containing nucleoside triphosphate hydrolases"/>
    <property type="match status" value="1"/>
</dbReference>
<dbReference type="InterPro" id="IPR027065">
    <property type="entry name" value="Lon_Prtase"/>
</dbReference>
<feature type="coiled-coil region" evidence="3">
    <location>
        <begin position="202"/>
        <end position="229"/>
    </location>
</feature>
<feature type="domain" description="Lon proteolytic" evidence="5">
    <location>
        <begin position="557"/>
        <end position="752"/>
    </location>
</feature>
<comment type="similarity">
    <text evidence="2">Belongs to the peptidase S16 family.</text>
</comment>
<keyword evidence="2" id="KW-0378">Hydrolase</keyword>
<evidence type="ECO:0000256" key="3">
    <source>
        <dbReference type="SAM" id="Coils"/>
    </source>
</evidence>
<dbReference type="GO" id="GO:0004176">
    <property type="term" value="F:ATP-dependent peptidase activity"/>
    <property type="evidence" value="ECO:0007669"/>
    <property type="project" value="UniProtKB-UniRule"/>
</dbReference>
<dbReference type="eggNOG" id="COG1067">
    <property type="taxonomic scope" value="Bacteria"/>
</dbReference>
<comment type="catalytic activity">
    <reaction evidence="2">
        <text>Hydrolysis of proteins in presence of ATP.</text>
        <dbReference type="EC" id="3.4.21.53"/>
    </reaction>
</comment>
<protein>
    <recommendedName>
        <fullName evidence="2">endopeptidase La</fullName>
        <ecNumber evidence="2">3.4.21.53</ecNumber>
    </recommendedName>
</protein>
<dbReference type="SUPFAM" id="SSF54211">
    <property type="entry name" value="Ribosomal protein S5 domain 2-like"/>
    <property type="match status" value="1"/>
</dbReference>
<dbReference type="EMBL" id="AAOF01000014">
    <property type="protein sequence ID" value="EAR20985.1"/>
    <property type="molecule type" value="Genomic_DNA"/>
</dbReference>
<dbReference type="InterPro" id="IPR020568">
    <property type="entry name" value="Ribosomal_Su5_D2-typ_SF"/>
</dbReference>
<dbReference type="STRING" id="314278.NB231_00330"/>
<keyword evidence="7" id="KW-1185">Reference proteome</keyword>
<keyword evidence="2" id="KW-0720">Serine protease</keyword>
<feature type="active site" evidence="2">
    <location>
        <position position="647"/>
    </location>
</feature>
<dbReference type="InterPro" id="IPR046844">
    <property type="entry name" value="Lon-like_helical"/>
</dbReference>
<proteinExistence type="inferred from homology"/>
<evidence type="ECO:0000256" key="1">
    <source>
        <dbReference type="ARBA" id="ARBA00022670"/>
    </source>
</evidence>
<dbReference type="EC" id="3.4.21.53" evidence="2"/>
<dbReference type="InterPro" id="IPR046843">
    <property type="entry name" value="LonB_AAA-LID"/>
</dbReference>
<reference evidence="6 7" key="1">
    <citation type="submission" date="2006-02" db="EMBL/GenBank/DDBJ databases">
        <authorList>
            <person name="Waterbury J."/>
            <person name="Ferriera S."/>
            <person name="Johnson J."/>
            <person name="Kravitz S."/>
            <person name="Halpern A."/>
            <person name="Remington K."/>
            <person name="Beeson K."/>
            <person name="Tran B."/>
            <person name="Rogers Y.-H."/>
            <person name="Friedman R."/>
            <person name="Venter J.C."/>
        </authorList>
    </citation>
    <scope>NUCLEOTIDE SEQUENCE [LARGE SCALE GENOMIC DNA]</scope>
    <source>
        <strain evidence="6 7">Nb-231</strain>
    </source>
</reference>
<accession>A4BTM9</accession>
<evidence type="ECO:0000256" key="2">
    <source>
        <dbReference type="PROSITE-ProRule" id="PRU01122"/>
    </source>
</evidence>
<dbReference type="GO" id="GO:0005524">
    <property type="term" value="F:ATP binding"/>
    <property type="evidence" value="ECO:0007669"/>
    <property type="project" value="InterPro"/>
</dbReference>